<evidence type="ECO:0000313" key="2">
    <source>
        <dbReference type="Proteomes" id="UP000593564"/>
    </source>
</evidence>
<comment type="caution">
    <text evidence="1">The sequence shown here is derived from an EMBL/GenBank/DDBJ whole genome shotgun (WGS) entry which is preliminary data.</text>
</comment>
<gene>
    <name evidence="1" type="ORF">HYC85_017967</name>
</gene>
<dbReference type="Proteomes" id="UP000593564">
    <property type="component" value="Unassembled WGS sequence"/>
</dbReference>
<reference evidence="2" key="1">
    <citation type="journal article" date="2020" name="Nat. Commun.">
        <title>Genome assembly of wild tea tree DASZ reveals pedigree and selection history of tea varieties.</title>
        <authorList>
            <person name="Zhang W."/>
            <person name="Zhang Y."/>
            <person name="Qiu H."/>
            <person name="Guo Y."/>
            <person name="Wan H."/>
            <person name="Zhang X."/>
            <person name="Scossa F."/>
            <person name="Alseekh S."/>
            <person name="Zhang Q."/>
            <person name="Wang P."/>
            <person name="Xu L."/>
            <person name="Schmidt M.H."/>
            <person name="Jia X."/>
            <person name="Li D."/>
            <person name="Zhu A."/>
            <person name="Guo F."/>
            <person name="Chen W."/>
            <person name="Ni D."/>
            <person name="Usadel B."/>
            <person name="Fernie A.R."/>
            <person name="Wen W."/>
        </authorList>
    </citation>
    <scope>NUCLEOTIDE SEQUENCE [LARGE SCALE GENOMIC DNA]</scope>
    <source>
        <strain evidence="2">cv. G240</strain>
    </source>
</reference>
<name>A0A7J7GT71_CAMSI</name>
<evidence type="ECO:0000313" key="1">
    <source>
        <dbReference type="EMBL" id="KAF5943890.1"/>
    </source>
</evidence>
<protein>
    <submittedName>
        <fullName evidence="1">Uncharacterized protein</fullName>
    </submittedName>
</protein>
<organism evidence="1 2">
    <name type="scientific">Camellia sinensis</name>
    <name type="common">Tea plant</name>
    <name type="synonym">Thea sinensis</name>
    <dbReference type="NCBI Taxonomy" id="4442"/>
    <lineage>
        <taxon>Eukaryota</taxon>
        <taxon>Viridiplantae</taxon>
        <taxon>Streptophyta</taxon>
        <taxon>Embryophyta</taxon>
        <taxon>Tracheophyta</taxon>
        <taxon>Spermatophyta</taxon>
        <taxon>Magnoliopsida</taxon>
        <taxon>eudicotyledons</taxon>
        <taxon>Gunneridae</taxon>
        <taxon>Pentapetalae</taxon>
        <taxon>asterids</taxon>
        <taxon>Ericales</taxon>
        <taxon>Theaceae</taxon>
        <taxon>Camellia</taxon>
    </lineage>
</organism>
<dbReference type="EMBL" id="JACBKZ010000008">
    <property type="protein sequence ID" value="KAF5943890.1"/>
    <property type="molecule type" value="Genomic_DNA"/>
</dbReference>
<reference evidence="1 2" key="2">
    <citation type="submission" date="2020-07" db="EMBL/GenBank/DDBJ databases">
        <title>Genome assembly of wild tea tree DASZ reveals pedigree and selection history of tea varieties.</title>
        <authorList>
            <person name="Zhang W."/>
        </authorList>
    </citation>
    <scope>NUCLEOTIDE SEQUENCE [LARGE SCALE GENOMIC DNA]</scope>
    <source>
        <strain evidence="2">cv. G240</strain>
        <tissue evidence="1">Leaf</tissue>
    </source>
</reference>
<proteinExistence type="predicted"/>
<keyword evidence="2" id="KW-1185">Reference proteome</keyword>
<accession>A0A7J7GT71</accession>
<dbReference type="AlphaFoldDB" id="A0A7J7GT71"/>
<sequence length="72" mass="8262">MNSDKAEKMMNSEIEAVEAKPVEDRNLTLNDELKHKKENGCHGTLLEFCMHALSPFMPPSDGFERFEIAFFD</sequence>